<sequence>MLTVGACTITPTPTPTPTPESEAAPAPAPAPESESQSEENSEEAEAPANESSSVYYSNCTEAWNAGAAPIYRGEPGYRIDLDRDKDGIACEKRPSRRR</sequence>
<reference evidence="3" key="1">
    <citation type="submission" date="2022-05" db="EMBL/GenBank/DDBJ databases">
        <title>Using nanopore sequencing to obtain complete genomes from saliva samples.</title>
        <authorList>
            <person name="Baker J.L."/>
        </authorList>
    </citation>
    <scope>NUCLEOTIDE SEQUENCE</scope>
    <source>
        <strain evidence="3">JCVI-JB-Ag32</strain>
    </source>
</reference>
<dbReference type="Proteomes" id="UP000830236">
    <property type="component" value="Chromosome"/>
</dbReference>
<evidence type="ECO:0000313" key="3">
    <source>
        <dbReference type="EMBL" id="UQF79951.1"/>
    </source>
</evidence>
<dbReference type="Pfam" id="PF05901">
    <property type="entry name" value="Excalibur"/>
    <property type="match status" value="1"/>
</dbReference>
<gene>
    <name evidence="3" type="ORF">M3I41_01360</name>
</gene>
<evidence type="ECO:0000259" key="2">
    <source>
        <dbReference type="SMART" id="SM00894"/>
    </source>
</evidence>
<feature type="compositionally biased region" description="Basic and acidic residues" evidence="1">
    <location>
        <begin position="75"/>
        <end position="98"/>
    </location>
</feature>
<name>A0A9E7DCC5_9ACTO</name>
<evidence type="ECO:0000313" key="4">
    <source>
        <dbReference type="Proteomes" id="UP000830236"/>
    </source>
</evidence>
<feature type="compositionally biased region" description="Acidic residues" evidence="1">
    <location>
        <begin position="35"/>
        <end position="45"/>
    </location>
</feature>
<dbReference type="EMBL" id="CP097095">
    <property type="protein sequence ID" value="UQF79951.1"/>
    <property type="molecule type" value="Genomic_DNA"/>
</dbReference>
<proteinExistence type="predicted"/>
<feature type="region of interest" description="Disordered" evidence="1">
    <location>
        <begin position="67"/>
        <end position="98"/>
    </location>
</feature>
<feature type="domain" description="Excalibur calcium-binding" evidence="2">
    <location>
        <begin position="55"/>
        <end position="91"/>
    </location>
</feature>
<organism evidence="3 4">
    <name type="scientific">Actinomyces graevenitzii</name>
    <dbReference type="NCBI Taxonomy" id="55565"/>
    <lineage>
        <taxon>Bacteria</taxon>
        <taxon>Bacillati</taxon>
        <taxon>Actinomycetota</taxon>
        <taxon>Actinomycetes</taxon>
        <taxon>Actinomycetales</taxon>
        <taxon>Actinomycetaceae</taxon>
        <taxon>Actinomyces</taxon>
    </lineage>
</organism>
<protein>
    <submittedName>
        <fullName evidence="3">Excalibur calcium-binding domain-containing protein</fullName>
    </submittedName>
</protein>
<dbReference type="InterPro" id="IPR008613">
    <property type="entry name" value="Excalibur_Ca-bd_domain"/>
</dbReference>
<dbReference type="SMART" id="SM00894">
    <property type="entry name" value="Excalibur"/>
    <property type="match status" value="1"/>
</dbReference>
<accession>A0A9E7DCC5</accession>
<evidence type="ECO:0000256" key="1">
    <source>
        <dbReference type="SAM" id="MobiDB-lite"/>
    </source>
</evidence>
<dbReference type="AlphaFoldDB" id="A0A9E7DCC5"/>
<feature type="region of interest" description="Disordered" evidence="1">
    <location>
        <begin position="1"/>
        <end position="53"/>
    </location>
</feature>
<dbReference type="KEGG" id="agh:M3I41_01360"/>